<name>A0ABT0T6F5_9CORY</name>
<evidence type="ECO:0000313" key="1">
    <source>
        <dbReference type="EMBL" id="MCL8492662.1"/>
    </source>
</evidence>
<keyword evidence="2" id="KW-1185">Reference proteome</keyword>
<dbReference type="Proteomes" id="UP001203579">
    <property type="component" value="Unassembled WGS sequence"/>
</dbReference>
<dbReference type="EMBL" id="JAMKFF010000001">
    <property type="protein sequence ID" value="MCL8492662.1"/>
    <property type="molecule type" value="Genomic_DNA"/>
</dbReference>
<comment type="caution">
    <text evidence="1">The sequence shown here is derived from an EMBL/GenBank/DDBJ whole genome shotgun (WGS) entry which is preliminary data.</text>
</comment>
<protein>
    <recommendedName>
        <fullName evidence="3">PPE family domain-containing protein</fullName>
    </recommendedName>
</protein>
<reference evidence="1 2" key="1">
    <citation type="submission" date="2022-05" db="EMBL/GenBank/DDBJ databases">
        <title>Corynebacterium sp. B5-R-101 sp. nov., isolated from human feces.</title>
        <authorList>
            <person name="Shamsuzzaman M."/>
            <person name="Dahal R.H."/>
        </authorList>
    </citation>
    <scope>NUCLEOTIDE SEQUENCE [LARGE SCALE GENOMIC DNA]</scope>
    <source>
        <strain evidence="1 2">B5-R-101</strain>
    </source>
</reference>
<evidence type="ECO:0008006" key="3">
    <source>
        <dbReference type="Google" id="ProtNLM"/>
    </source>
</evidence>
<organism evidence="1 2">
    <name type="scientific">Corynebacterium intestinale</name>
    <dbReference type="NCBI Taxonomy" id="2943492"/>
    <lineage>
        <taxon>Bacteria</taxon>
        <taxon>Bacillati</taxon>
        <taxon>Actinomycetota</taxon>
        <taxon>Actinomycetes</taxon>
        <taxon>Mycobacteriales</taxon>
        <taxon>Corynebacteriaceae</taxon>
        <taxon>Corynebacterium</taxon>
    </lineage>
</organism>
<proteinExistence type="predicted"/>
<accession>A0ABT0T6F5</accession>
<evidence type="ECO:0000313" key="2">
    <source>
        <dbReference type="Proteomes" id="UP001203579"/>
    </source>
</evidence>
<gene>
    <name evidence="1" type="ORF">M5J06_00710</name>
</gene>
<sequence>MPIVSQPDPGYSPFGFTIPIVDTGASIMGLASNLFSTRFWDVSEANARWGALSGEVAEIVAGLENSAASLEAENDSEATTRAAQKIREVAQAGTHFIANASVMQQKLFGFQAQLMNVQPEAIALAFEVAAIPEPATRQAAEQAALVYMQGVLQQQVISAMPYQHALMDAAPPSGGGDTSTHFGAVMGDGNRYNTDGVTWPKPIAEAIENGTMGPGSFGVADGHIQGLESVGMGADDIARFHNELHNRGRSILSELGFGDALAPINAGDVNTSAANAGLSALDPVRGGAPGSLATTSGAANMPAGVNGLGGLGSGAVGQGLGAIGLADGRGNKLPGGVAGHSGRLPEMSANPTTNAAGFGGAGASFGGPQTGTHPVLGGLPGAVTGTGQQREGRTSLSGGGLVGGGAISTGGSGGVGNAGGAGGVLGAPGGAGSARQGVGSARGAGMRMMPMMGGMARGGEGERRVKSVTTQVERDPNRRDLLGEAPAVLPGVIGDWVREAK</sequence>